<feature type="compositionally biased region" description="Low complexity" evidence="1">
    <location>
        <begin position="480"/>
        <end position="493"/>
    </location>
</feature>
<evidence type="ECO:0000256" key="1">
    <source>
        <dbReference type="SAM" id="MobiDB-lite"/>
    </source>
</evidence>
<reference evidence="2" key="1">
    <citation type="submission" date="2021-01" db="EMBL/GenBank/DDBJ databases">
        <authorList>
            <person name="Kaushik A."/>
        </authorList>
    </citation>
    <scope>NUCLEOTIDE SEQUENCE</scope>
    <source>
        <strain evidence="2">AG6-10EEA</strain>
    </source>
</reference>
<feature type="compositionally biased region" description="Polar residues" evidence="1">
    <location>
        <begin position="494"/>
        <end position="526"/>
    </location>
</feature>
<feature type="compositionally biased region" description="Polar residues" evidence="1">
    <location>
        <begin position="412"/>
        <end position="430"/>
    </location>
</feature>
<proteinExistence type="predicted"/>
<feature type="compositionally biased region" description="Acidic residues" evidence="1">
    <location>
        <begin position="385"/>
        <end position="401"/>
    </location>
</feature>
<comment type="caution">
    <text evidence="2">The sequence shown here is derived from an EMBL/GenBank/DDBJ whole genome shotgun (WGS) entry which is preliminary data.</text>
</comment>
<dbReference type="Proteomes" id="UP000663853">
    <property type="component" value="Unassembled WGS sequence"/>
</dbReference>
<protein>
    <submittedName>
        <fullName evidence="2">Uncharacterized protein</fullName>
    </submittedName>
</protein>
<accession>A0A8H3H8F1</accession>
<dbReference type="AlphaFoldDB" id="A0A8H3H8F1"/>
<feature type="region of interest" description="Disordered" evidence="1">
    <location>
        <begin position="338"/>
        <end position="526"/>
    </location>
</feature>
<evidence type="ECO:0000313" key="2">
    <source>
        <dbReference type="EMBL" id="CAE6505970.1"/>
    </source>
</evidence>
<gene>
    <name evidence="2" type="ORF">RDB_LOCUS119748</name>
</gene>
<dbReference type="EMBL" id="CAJMXA010003596">
    <property type="protein sequence ID" value="CAE6505970.1"/>
    <property type="molecule type" value="Genomic_DNA"/>
</dbReference>
<feature type="region of interest" description="Disordered" evidence="1">
    <location>
        <begin position="592"/>
        <end position="669"/>
    </location>
</feature>
<name>A0A8H3H8F1_9AGAM</name>
<organism evidence="2 3">
    <name type="scientific">Rhizoctonia solani</name>
    <dbReference type="NCBI Taxonomy" id="456999"/>
    <lineage>
        <taxon>Eukaryota</taxon>
        <taxon>Fungi</taxon>
        <taxon>Dikarya</taxon>
        <taxon>Basidiomycota</taxon>
        <taxon>Agaricomycotina</taxon>
        <taxon>Agaricomycetes</taxon>
        <taxon>Cantharellales</taxon>
        <taxon>Ceratobasidiaceae</taxon>
        <taxon>Rhizoctonia</taxon>
    </lineage>
</organism>
<sequence length="815" mass="92865">MNLTGELRTPHFPSEKYPEHWGPFDLHSMVPYGPGLPPLEVDHYQIIIEYKPANKSVVVGFDDFAPAWPMDRDEDLSPKAIKRRDKYREMAQFRALVKIKKVKHLSAEGIEQLRDAGADVSQEACRQGLWIAVYGKYYNFPVYQLPEKENEKVKHLLKIQALHQTAVTEERILFIGSMDPRTAVRSFLYFERIKLLRFIEGVSKDDDGRTEIRDRSIEWFVKKMMEKYPFDDTCIPEKKDNYRGARRHTSEARHVFVCHAEWLLEYTTVYRGAEKCVSKRVLEEWVALAPRLRELAVQEGRAGWGVWDAVWDKVDFTEWHKKERGKFNYYLKAIRNKEERDKSTPSSSRSRRSGAKTIQLDKGKGRATTVDEGGYAYSWIHDPGPADEEEDDAGVSLDEGEWEGRAKRPRINLSQEAGPSGTQRTRSSPSLGRGSIDRIFSSLSRDHYQPSPSLGIRTPSSIRNPTTTSHYPGSARGSLPRTPSSSGRNPSSSWKFTSQKGPSSGTPLTSRRSLETRLSQLSTQVRPQPSDALVIYISSDDDIPMLTADVARSSIAPRSEVIDITDSPSEDHDESMRAASEIDEVEDALIQDHDADEPPNLRQRTSVRRETVVGETPPPGHQRQSSSGRLDSPPIEEISDSQEEFGSSDSESKYAQPAPRPLGPQGQRSKKLQELNKQILLFAPLVFSTVYAPQTWKPWRCNYPNQTLKPGVSDLKTAHSFPCMFEIDLRRPSLEVQRLLNQYPGDAEFLRHLLTDPCIFRGPRDELPIAIFSRVVELHREEHFKHWGVVRKITDTGGTYRAHFEPLDENQLDDN</sequence>
<feature type="compositionally biased region" description="Polar residues" evidence="1">
    <location>
        <begin position="458"/>
        <end position="471"/>
    </location>
</feature>
<feature type="region of interest" description="Disordered" evidence="1">
    <location>
        <begin position="559"/>
        <end position="578"/>
    </location>
</feature>
<evidence type="ECO:0000313" key="3">
    <source>
        <dbReference type="Proteomes" id="UP000663853"/>
    </source>
</evidence>